<name>A0ABM7NFX9_9BACT</name>
<sequence length="312" mass="33355">MKRFRLPSLPPLLRRRPVASPGAVPDAVSAPNRSDRSRLRLYSGAALLLAGCLVLGFYLFFPAGELKNRIEFEVTTRTPARLEMEHLSLRFPPALRAQQVNVTQPGQELKLTLDSLTLKPLWHSLFGSNPGVAFASQLLGGNAWGNLRRDGAVEAQVEELTFSAPLAAGSSLGISGVVSRGSLAGAWPLRPETETSLALEVNQARLTGLEAIGATTPNLSLGTLTLAGSGRGTALRIDKLENQGGDLQVSGTGTLLLSEPPENSRVNLSLTLNRSPSLDQALVELLDLFIKPGPDGTYRIRVTGTLGNPRMR</sequence>
<evidence type="ECO:0000313" key="3">
    <source>
        <dbReference type="Proteomes" id="UP001319827"/>
    </source>
</evidence>
<keyword evidence="1" id="KW-1133">Transmembrane helix</keyword>
<keyword evidence="1" id="KW-0812">Transmembrane</keyword>
<dbReference type="RefSeq" id="WP_221249378.1">
    <property type="nucleotide sequence ID" value="NZ_AP024355.1"/>
</dbReference>
<evidence type="ECO:0000313" key="2">
    <source>
        <dbReference type="EMBL" id="BCR05990.1"/>
    </source>
</evidence>
<keyword evidence="1" id="KW-0472">Membrane</keyword>
<reference evidence="2 3" key="2">
    <citation type="journal article" date="2021" name="Int. J. Syst. Evol. Microbiol.">
        <title>Isolation and Polyphasic Characterization of Desulfuromonas versatilis sp. Nov., an Electrogenic Bacteria Capable of Versatile Metabolism Isolated from a Graphene Oxide-Reducing Enrichment Culture.</title>
        <authorList>
            <person name="Xie L."/>
            <person name="Yoshida N."/>
            <person name="Ishii S."/>
            <person name="Meng L."/>
        </authorList>
    </citation>
    <scope>NUCLEOTIDE SEQUENCE [LARGE SCALE GENOMIC DNA]</scope>
    <source>
        <strain evidence="2 3">NIT-T3</strain>
    </source>
</reference>
<keyword evidence="3" id="KW-1185">Reference proteome</keyword>
<evidence type="ECO:0000256" key="1">
    <source>
        <dbReference type="SAM" id="Phobius"/>
    </source>
</evidence>
<accession>A0ABM7NFX9</accession>
<dbReference type="InterPro" id="IPR030925">
    <property type="entry name" value="T2SS_GspN_Lepto"/>
</dbReference>
<dbReference type="NCBIfam" id="TIGR04411">
    <property type="entry name" value="T2SS_GspN_Lepto"/>
    <property type="match status" value="1"/>
</dbReference>
<reference evidence="2 3" key="1">
    <citation type="journal article" date="2016" name="C (Basel)">
        <title>Selective Growth of and Electricity Production by Marine Exoelectrogenic Bacteria in Self-Aggregated Hydrogel of Microbially Reduced Graphene Oxide.</title>
        <authorList>
            <person name="Yoshida N."/>
            <person name="Goto Y."/>
            <person name="Miyata Y."/>
        </authorList>
    </citation>
    <scope>NUCLEOTIDE SEQUENCE [LARGE SCALE GENOMIC DNA]</scope>
    <source>
        <strain evidence="2 3">NIT-T3</strain>
    </source>
</reference>
<evidence type="ECO:0008006" key="4">
    <source>
        <dbReference type="Google" id="ProtNLM"/>
    </source>
</evidence>
<dbReference type="Proteomes" id="UP001319827">
    <property type="component" value="Chromosome"/>
</dbReference>
<proteinExistence type="predicted"/>
<feature type="transmembrane region" description="Helical" evidence="1">
    <location>
        <begin position="41"/>
        <end position="61"/>
    </location>
</feature>
<protein>
    <recommendedName>
        <fullName evidence="4">Type II secretion system protein GspN</fullName>
    </recommendedName>
</protein>
<gene>
    <name evidence="2" type="ORF">DESUT3_30590</name>
</gene>
<organism evidence="2 3">
    <name type="scientific">Desulfuromonas versatilis</name>
    <dbReference type="NCBI Taxonomy" id="2802975"/>
    <lineage>
        <taxon>Bacteria</taxon>
        <taxon>Pseudomonadati</taxon>
        <taxon>Thermodesulfobacteriota</taxon>
        <taxon>Desulfuromonadia</taxon>
        <taxon>Desulfuromonadales</taxon>
        <taxon>Desulfuromonadaceae</taxon>
        <taxon>Desulfuromonas</taxon>
    </lineage>
</organism>
<dbReference type="EMBL" id="AP024355">
    <property type="protein sequence ID" value="BCR05990.1"/>
    <property type="molecule type" value="Genomic_DNA"/>
</dbReference>